<protein>
    <submittedName>
        <fullName evidence="1">Uncharacterized protein</fullName>
    </submittedName>
</protein>
<dbReference type="EMBL" id="CU633749">
    <property type="protein sequence ID" value="CAQ68874.1"/>
    <property type="molecule type" value="Genomic_DNA"/>
</dbReference>
<dbReference type="AlphaFoldDB" id="B3R3J3"/>
<proteinExistence type="predicted"/>
<gene>
    <name evidence="1" type="ordered locus">RALTA_A0907</name>
</gene>
<dbReference type="HOGENOM" id="CLU_3006611_0_0_4"/>
<sequence>MNIPSLAVAAGRGRRHAPELLIGRQAIQAQQVPAALDGHVRLRSASTTIRFFHGEP</sequence>
<accession>B3R3J3</accession>
<keyword evidence="2" id="KW-1185">Reference proteome</keyword>
<dbReference type="Proteomes" id="UP000001692">
    <property type="component" value="Chromosome 1"/>
</dbReference>
<dbReference type="KEGG" id="cti:RALTA_A0907"/>
<evidence type="ECO:0000313" key="1">
    <source>
        <dbReference type="EMBL" id="CAQ68874.1"/>
    </source>
</evidence>
<evidence type="ECO:0000313" key="2">
    <source>
        <dbReference type="Proteomes" id="UP000001692"/>
    </source>
</evidence>
<reference evidence="1 2" key="1">
    <citation type="journal article" date="2008" name="Genome Res.">
        <title>Genome sequence of the beta-rhizobium Cupriavidus taiwanensis and comparative genomics of rhizobia.</title>
        <authorList>
            <person name="Amadou C."/>
            <person name="Pascal G."/>
            <person name="Mangenot S."/>
            <person name="Glew M."/>
            <person name="Bontemps C."/>
            <person name="Capela D."/>
            <person name="Carrere S."/>
            <person name="Cruveiller S."/>
            <person name="Dossat C."/>
            <person name="Lajus A."/>
            <person name="Marchetti M."/>
            <person name="Poinsot V."/>
            <person name="Rouy Z."/>
            <person name="Servin B."/>
            <person name="Saad M."/>
            <person name="Schenowitz C."/>
            <person name="Barbe V."/>
            <person name="Batut J."/>
            <person name="Medigue C."/>
            <person name="Masson-Boivin C."/>
        </authorList>
    </citation>
    <scope>NUCLEOTIDE SEQUENCE [LARGE SCALE GENOMIC DNA]</scope>
    <source>
        <strain evidence="2">DSM 17343 / BCRC 17206 / CCUG 44338 / CIP 107171 / LMG 19424 / R1</strain>
    </source>
</reference>
<name>B3R3J3_CUPTR</name>
<organism evidence="1 2">
    <name type="scientific">Cupriavidus taiwanensis (strain DSM 17343 / BCRC 17206 / CCUG 44338 / CIP 107171 / LMG 19424 / R1)</name>
    <name type="common">Ralstonia taiwanensis (strain LMG 19424)</name>
    <dbReference type="NCBI Taxonomy" id="977880"/>
    <lineage>
        <taxon>Bacteria</taxon>
        <taxon>Pseudomonadati</taxon>
        <taxon>Pseudomonadota</taxon>
        <taxon>Betaproteobacteria</taxon>
        <taxon>Burkholderiales</taxon>
        <taxon>Burkholderiaceae</taxon>
        <taxon>Cupriavidus</taxon>
    </lineage>
</organism>